<reference evidence="2" key="1">
    <citation type="submission" date="2022-05" db="EMBL/GenBank/DDBJ databases">
        <title>Jatrophihabitans sp. SB3-54 whole genome sequence.</title>
        <authorList>
            <person name="Suh M.K."/>
            <person name="Eom M.K."/>
            <person name="Kim J.S."/>
            <person name="Kim H.S."/>
            <person name="Do H.E."/>
            <person name="Shin Y.K."/>
            <person name="Lee J.-S."/>
        </authorList>
    </citation>
    <scope>NUCLEOTIDE SEQUENCE</scope>
    <source>
        <strain evidence="2">SB3-54</strain>
    </source>
</reference>
<dbReference type="InterPro" id="IPR036378">
    <property type="entry name" value="FAS1_dom_sf"/>
</dbReference>
<dbReference type="SUPFAM" id="SSF82153">
    <property type="entry name" value="FAS1 domain"/>
    <property type="match status" value="1"/>
</dbReference>
<feature type="domain" description="FAS1" evidence="1">
    <location>
        <begin position="11"/>
        <end position="143"/>
    </location>
</feature>
<dbReference type="PANTHER" id="PTHR10900:SF77">
    <property type="entry name" value="FI19380P1"/>
    <property type="match status" value="1"/>
</dbReference>
<dbReference type="Gene3D" id="2.30.180.10">
    <property type="entry name" value="FAS1 domain"/>
    <property type="match status" value="1"/>
</dbReference>
<dbReference type="InterPro" id="IPR000782">
    <property type="entry name" value="FAS1_domain"/>
</dbReference>
<proteinExistence type="predicted"/>
<dbReference type="Proteomes" id="UP001164693">
    <property type="component" value="Chromosome"/>
</dbReference>
<dbReference type="InterPro" id="IPR050904">
    <property type="entry name" value="Adhesion/Biosynth-related"/>
</dbReference>
<protein>
    <submittedName>
        <fullName evidence="2">Fasciclin domain-containing protein</fullName>
    </submittedName>
</protein>
<dbReference type="RefSeq" id="WP_269444325.1">
    <property type="nucleotide sequence ID" value="NZ_CP097463.1"/>
</dbReference>
<dbReference type="PROSITE" id="PS50213">
    <property type="entry name" value="FAS1"/>
    <property type="match status" value="1"/>
</dbReference>
<evidence type="ECO:0000313" key="2">
    <source>
        <dbReference type="EMBL" id="WAX57778.1"/>
    </source>
</evidence>
<keyword evidence="3" id="KW-1185">Reference proteome</keyword>
<evidence type="ECO:0000313" key="3">
    <source>
        <dbReference type="Proteomes" id="UP001164693"/>
    </source>
</evidence>
<evidence type="ECO:0000259" key="1">
    <source>
        <dbReference type="PROSITE" id="PS50213"/>
    </source>
</evidence>
<sequence length="147" mass="14935">MSDAALAPAGAVPVGTVAANVPFLSSVVTAANAAGLTATLNAAPALTVFAPVDDAFKKEPAAQVQALLTDPKMKPVLVATLRYHVLEGKVAKDALVGKHKTMQGTDITITGSGDDYVVNGKAKIICGGIQTKNATVYLIDTVLHPAS</sequence>
<name>A0ABY7K1N8_9ACTN</name>
<dbReference type="EMBL" id="CP097463">
    <property type="protein sequence ID" value="WAX57778.1"/>
    <property type="molecule type" value="Genomic_DNA"/>
</dbReference>
<dbReference type="Pfam" id="PF02469">
    <property type="entry name" value="Fasciclin"/>
    <property type="match status" value="1"/>
</dbReference>
<dbReference type="SMART" id="SM00554">
    <property type="entry name" value="FAS1"/>
    <property type="match status" value="1"/>
</dbReference>
<dbReference type="PANTHER" id="PTHR10900">
    <property type="entry name" value="PERIOSTIN-RELATED"/>
    <property type="match status" value="1"/>
</dbReference>
<organism evidence="2 3">
    <name type="scientific">Jatrophihabitans cynanchi</name>
    <dbReference type="NCBI Taxonomy" id="2944128"/>
    <lineage>
        <taxon>Bacteria</taxon>
        <taxon>Bacillati</taxon>
        <taxon>Actinomycetota</taxon>
        <taxon>Actinomycetes</taxon>
        <taxon>Jatrophihabitantales</taxon>
        <taxon>Jatrophihabitantaceae</taxon>
        <taxon>Jatrophihabitans</taxon>
    </lineage>
</organism>
<gene>
    <name evidence="2" type="ORF">M6B22_03180</name>
</gene>
<accession>A0ABY7K1N8</accession>